<feature type="domain" description="Dynein heavy chain tail" evidence="2">
    <location>
        <begin position="190"/>
        <end position="573"/>
    </location>
</feature>
<proteinExistence type="predicted"/>
<dbReference type="GO" id="GO:0051959">
    <property type="term" value="F:dynein light intermediate chain binding"/>
    <property type="evidence" value="ECO:0007669"/>
    <property type="project" value="InterPro"/>
</dbReference>
<sequence>MASELELDDKRIEFLADYVLNSNKLKPDKWMKLWNVEDMRKTITDFFENADQMHLFILLTPAGALQAQTQFPTISKAKSCYFMKKEKCSIKKDTPVNKLLNYGDLSSTPLENFSAFVDEVLIPLVSNKENYMSWPDIIYDDIVKHARGLKRQTDIIVGQAKGKTFLPLLTDSGDVSSGKKERKISRSLVYSTESLVIAWSHQIHKALLKDSAKPLLDNLHPNPLVEIDFWKAKAADLLNIFEQLNASKVRQMAKILEQANSSYFLPFKDMFKSVVTALREAQDIDAHLSVLRPHIEDMERADFDQLPQQIDPVFHLICMIWASSSGYRQPGRILVLLQELCNLIIDQCRNYLDPTDVLKGEAEEAIVKVDEVLRLLHTFKSSYEHHRDNLPSYFDKITDFQTQQVAVVPWEFKTELAFGRFDAFTERVEMIRYIMSTALEFLKLEKVAFGGVSGHSLNIQLKAIQEIFDQNYKMFADKSYDTLDPLNEEFTADYAKFSAVVKDLDYRLANIFGRAMDDCLSAEHLLKLILILGSLLNRPLIRETRDIKLKLLVQMLDNEMETVKHIYDNHVSTARENERLSAARTLCSENPRNRSKAVNPDSCIFVWRTFKFISYYEKYSQFVKFHNNLKSKKRPLIARLSNLVSARNAQPRGSIGAGDSGLESDSGPSSRSQSDEMNKYSGYEYVPKNMPKVAGNLKWADELRQRVTIPVNLVQQLDLPIFETKDGAIVWKKYEYLMKLLS</sequence>
<reference evidence="3" key="1">
    <citation type="journal article" date="2011" name="Genome Biol.">
        <title>The draft genome of the carcinogenic human liver fluke Clonorchis sinensis.</title>
        <authorList>
            <person name="Wang X."/>
            <person name="Chen W."/>
            <person name="Huang Y."/>
            <person name="Sun J."/>
            <person name="Men J."/>
            <person name="Liu H."/>
            <person name="Luo F."/>
            <person name="Guo L."/>
            <person name="Lv X."/>
            <person name="Deng C."/>
            <person name="Zhou C."/>
            <person name="Fan Y."/>
            <person name="Li X."/>
            <person name="Huang L."/>
            <person name="Hu Y."/>
            <person name="Liang C."/>
            <person name="Hu X."/>
            <person name="Xu J."/>
            <person name="Yu X."/>
        </authorList>
    </citation>
    <scope>NUCLEOTIDE SEQUENCE [LARGE SCALE GENOMIC DNA]</scope>
    <source>
        <strain evidence="3">Henan</strain>
    </source>
</reference>
<gene>
    <name evidence="3" type="ORF">CLF_110672</name>
</gene>
<reference key="2">
    <citation type="submission" date="2011-10" db="EMBL/GenBank/DDBJ databases">
        <title>The genome and transcriptome sequence of Clonorchis sinensis provide insights into the carcinogenic liver fluke.</title>
        <authorList>
            <person name="Wang X."/>
            <person name="Huang Y."/>
            <person name="Chen W."/>
            <person name="Liu H."/>
            <person name="Guo L."/>
            <person name="Chen Y."/>
            <person name="Luo F."/>
            <person name="Zhou W."/>
            <person name="Sun J."/>
            <person name="Mao Q."/>
            <person name="Liang P."/>
            <person name="Zhou C."/>
            <person name="Tian Y."/>
            <person name="Men J."/>
            <person name="Lv X."/>
            <person name="Huang L."/>
            <person name="Zhou J."/>
            <person name="Hu Y."/>
            <person name="Li R."/>
            <person name="Zhang F."/>
            <person name="Lei H."/>
            <person name="Li X."/>
            <person name="Hu X."/>
            <person name="Liang C."/>
            <person name="Xu J."/>
            <person name="Wu Z."/>
            <person name="Yu X."/>
        </authorList>
    </citation>
    <scope>NUCLEOTIDE SEQUENCE</scope>
    <source>
        <strain>Henan</strain>
    </source>
</reference>
<protein>
    <submittedName>
        <fullName evidence="3">Dynein beta chain ciliary</fullName>
    </submittedName>
</protein>
<dbReference type="InterPro" id="IPR013594">
    <property type="entry name" value="Dynein_heavy_tail"/>
</dbReference>
<organism evidence="3 4">
    <name type="scientific">Clonorchis sinensis</name>
    <name type="common">Chinese liver fluke</name>
    <dbReference type="NCBI Taxonomy" id="79923"/>
    <lineage>
        <taxon>Eukaryota</taxon>
        <taxon>Metazoa</taxon>
        <taxon>Spiralia</taxon>
        <taxon>Lophotrochozoa</taxon>
        <taxon>Platyhelminthes</taxon>
        <taxon>Trematoda</taxon>
        <taxon>Digenea</taxon>
        <taxon>Opisthorchiida</taxon>
        <taxon>Opisthorchiata</taxon>
        <taxon>Opisthorchiidae</taxon>
        <taxon>Clonorchis</taxon>
    </lineage>
</organism>
<dbReference type="PANTHER" id="PTHR46532">
    <property type="entry name" value="MALE FERTILITY FACTOR KL5"/>
    <property type="match status" value="1"/>
</dbReference>
<dbReference type="GO" id="GO:0005858">
    <property type="term" value="C:axonemal dynein complex"/>
    <property type="evidence" value="ECO:0007669"/>
    <property type="project" value="TreeGrafter"/>
</dbReference>
<dbReference type="PANTHER" id="PTHR46532:SF11">
    <property type="entry name" value="DYNEIN AXONEMAL HEAVY CHAIN 12"/>
    <property type="match status" value="1"/>
</dbReference>
<evidence type="ECO:0000256" key="1">
    <source>
        <dbReference type="SAM" id="MobiDB-lite"/>
    </source>
</evidence>
<feature type="non-terminal residue" evidence="3">
    <location>
        <position position="742"/>
    </location>
</feature>
<dbReference type="InterPro" id="IPR026983">
    <property type="entry name" value="DHC"/>
</dbReference>
<accession>G7YTR3</accession>
<evidence type="ECO:0000313" key="3">
    <source>
        <dbReference type="EMBL" id="GAA56343.1"/>
    </source>
</evidence>
<feature type="domain" description="Dynein heavy chain tail" evidence="2">
    <location>
        <begin position="681"/>
        <end position="741"/>
    </location>
</feature>
<evidence type="ECO:0000259" key="2">
    <source>
        <dbReference type="Pfam" id="PF08385"/>
    </source>
</evidence>
<name>G7YTR3_CLOSI</name>
<dbReference type="GO" id="GO:0007018">
    <property type="term" value="P:microtubule-based movement"/>
    <property type="evidence" value="ECO:0007669"/>
    <property type="project" value="InterPro"/>
</dbReference>
<dbReference type="GO" id="GO:0045505">
    <property type="term" value="F:dynein intermediate chain binding"/>
    <property type="evidence" value="ECO:0007669"/>
    <property type="project" value="InterPro"/>
</dbReference>
<feature type="region of interest" description="Disordered" evidence="1">
    <location>
        <begin position="649"/>
        <end position="677"/>
    </location>
</feature>
<evidence type="ECO:0000313" key="4">
    <source>
        <dbReference type="Proteomes" id="UP000008909"/>
    </source>
</evidence>
<keyword evidence="4" id="KW-1185">Reference proteome</keyword>
<dbReference type="Pfam" id="PF08385">
    <property type="entry name" value="DHC_N1"/>
    <property type="match status" value="2"/>
</dbReference>
<dbReference type="EMBL" id="DF144226">
    <property type="protein sequence ID" value="GAA56343.1"/>
    <property type="molecule type" value="Genomic_DNA"/>
</dbReference>
<dbReference type="AlphaFoldDB" id="G7YTR3"/>
<dbReference type="Proteomes" id="UP000008909">
    <property type="component" value="Unassembled WGS sequence"/>
</dbReference>